<protein>
    <submittedName>
        <fullName evidence="5">SCO family protein</fullName>
    </submittedName>
</protein>
<evidence type="ECO:0000256" key="1">
    <source>
        <dbReference type="ARBA" id="ARBA00010996"/>
    </source>
</evidence>
<evidence type="ECO:0000256" key="2">
    <source>
        <dbReference type="ARBA" id="ARBA00023008"/>
    </source>
</evidence>
<feature type="signal peptide" evidence="3">
    <location>
        <begin position="1"/>
        <end position="27"/>
    </location>
</feature>
<comment type="similarity">
    <text evidence="1">Belongs to the SCO1/2 family.</text>
</comment>
<evidence type="ECO:0000259" key="4">
    <source>
        <dbReference type="PROSITE" id="PS51352"/>
    </source>
</evidence>
<feature type="domain" description="Thioredoxin" evidence="4">
    <location>
        <begin position="49"/>
        <end position="215"/>
    </location>
</feature>
<dbReference type="InterPro" id="IPR036249">
    <property type="entry name" value="Thioredoxin-like_sf"/>
</dbReference>
<gene>
    <name evidence="5" type="ORF">JQC72_11730</name>
</gene>
<accession>A0ABS2WKS5</accession>
<organism evidence="5 6">
    <name type="scientific">Polycladomyces zharkentensis</name>
    <dbReference type="NCBI Taxonomy" id="2807616"/>
    <lineage>
        <taxon>Bacteria</taxon>
        <taxon>Bacillati</taxon>
        <taxon>Bacillota</taxon>
        <taxon>Bacilli</taxon>
        <taxon>Bacillales</taxon>
        <taxon>Thermoactinomycetaceae</taxon>
        <taxon>Polycladomyces</taxon>
    </lineage>
</organism>
<keyword evidence="2" id="KW-0186">Copper</keyword>
<comment type="caution">
    <text evidence="5">The sequence shown here is derived from an EMBL/GenBank/DDBJ whole genome shotgun (WGS) entry which is preliminary data.</text>
</comment>
<keyword evidence="3" id="KW-0732">Signal</keyword>
<dbReference type="SUPFAM" id="SSF52833">
    <property type="entry name" value="Thioredoxin-like"/>
    <property type="match status" value="1"/>
</dbReference>
<dbReference type="Proteomes" id="UP001177120">
    <property type="component" value="Unassembled WGS sequence"/>
</dbReference>
<dbReference type="PANTHER" id="PTHR12151:SF25">
    <property type="entry name" value="LINALOOL DEHYDRATASE_ISOMERASE DOMAIN-CONTAINING PROTEIN"/>
    <property type="match status" value="1"/>
</dbReference>
<proteinExistence type="inferred from homology"/>
<keyword evidence="6" id="KW-1185">Reference proteome</keyword>
<sequence length="215" mass="24181">MSVNRRKGCWGIAVFLLCLVMTACGQAAPVEPSPSTPSARTNNQSNDVSQLNWRVPEFRYTDQNGQAFGLSQLKGKVWLANLIFTRCPDICPPMTSNMARIQKALDQAGLKADIVSFSVDPSYDKPEKLRAFAKEHGAELDNWHFLTGYTDDEIRKFAQSAFKQELMKSETNGMVMVSHTARFYLIGPDGKVMKIYDGLRPDEKTIVNDIRQLQK</sequence>
<dbReference type="InterPro" id="IPR003782">
    <property type="entry name" value="SCO1/SenC"/>
</dbReference>
<dbReference type="PROSITE" id="PS51352">
    <property type="entry name" value="THIOREDOXIN_2"/>
    <property type="match status" value="1"/>
</dbReference>
<dbReference type="PROSITE" id="PS51257">
    <property type="entry name" value="PROKAR_LIPOPROTEIN"/>
    <property type="match status" value="1"/>
</dbReference>
<dbReference type="CDD" id="cd02968">
    <property type="entry name" value="SCO"/>
    <property type="match status" value="1"/>
</dbReference>
<reference evidence="5" key="1">
    <citation type="journal article" date="2024" name="Int. J. Syst. Evol. Microbiol.">
        <title>Polycladomyces zharkentensis sp. nov., a novel thermophilic cellulose- and starch-degrading member of the Bacillota from a geothermal aquifer in Kazakhstan.</title>
        <authorList>
            <person name="Mashzhan A."/>
            <person name="Kistaubayeva A."/>
            <person name="Javier-Lopez R."/>
            <person name="Bissenova U."/>
            <person name="Bissenbay A."/>
            <person name="Birkeland N.K."/>
        </authorList>
    </citation>
    <scope>NUCLEOTIDE SEQUENCE</scope>
    <source>
        <strain evidence="5">ZKZ2T</strain>
    </source>
</reference>
<dbReference type="Gene3D" id="3.40.30.10">
    <property type="entry name" value="Glutaredoxin"/>
    <property type="match status" value="1"/>
</dbReference>
<evidence type="ECO:0000313" key="6">
    <source>
        <dbReference type="Proteomes" id="UP001177120"/>
    </source>
</evidence>
<dbReference type="EMBL" id="JAFHAP010000010">
    <property type="protein sequence ID" value="MBN2910172.1"/>
    <property type="molecule type" value="Genomic_DNA"/>
</dbReference>
<feature type="chain" id="PRO_5046699271" evidence="3">
    <location>
        <begin position="28"/>
        <end position="215"/>
    </location>
</feature>
<dbReference type="InterPro" id="IPR013766">
    <property type="entry name" value="Thioredoxin_domain"/>
</dbReference>
<dbReference type="PANTHER" id="PTHR12151">
    <property type="entry name" value="ELECTRON TRANSPORT PROTIN SCO1/SENC FAMILY MEMBER"/>
    <property type="match status" value="1"/>
</dbReference>
<dbReference type="Pfam" id="PF02630">
    <property type="entry name" value="SCO1-SenC"/>
    <property type="match status" value="1"/>
</dbReference>
<evidence type="ECO:0000256" key="3">
    <source>
        <dbReference type="SAM" id="SignalP"/>
    </source>
</evidence>
<evidence type="ECO:0000313" key="5">
    <source>
        <dbReference type="EMBL" id="MBN2910172.1"/>
    </source>
</evidence>
<dbReference type="RefSeq" id="WP_205495847.1">
    <property type="nucleotide sequence ID" value="NZ_JAFHAP010000010.1"/>
</dbReference>
<name>A0ABS2WKS5_9BACL</name>